<sequence>MRLINTRTFEVKEFIGDPPSYAILSHMWDDDEVTFQDMAALPAARKKKGFAKIEQCCKQAVRHYLDWAWVDTCCIDKSSSAELSESINSMFRWYKRARKCYAFLGDVDEAPVLDSKAAPAAVEQDNPSRPALVPDNLGLFCVQMQLSRSRWWKRGWTLQELIAPYNVEFYNCRWEFLTSKRANKRFISATFAIPEPILDHSDSLSSVCVADRIAWAAGRKTTREEDMAYSLLGILGVNMPLLYGEGGRRAFVRLQEQTIAASEDYTLFLWGHSTYRQFLVAESAEASPRVLSRPIIGGAGSSMPVNAMLASSPDDFRTKVWWSGSRVEPVTRRHGPLLSAPRPAQVVDTDIDTYTNPLSALYCETLPPSPPPEPDPPCIEIVLEIRASGVSNSEVWSEGSVDGEVDCRP</sequence>
<gene>
    <name evidence="2" type="ORF">NEMBOFW57_010696</name>
</gene>
<keyword evidence="3" id="KW-1185">Reference proteome</keyword>
<proteinExistence type="predicted"/>
<dbReference type="PANTHER" id="PTHR10622">
    <property type="entry name" value="HET DOMAIN-CONTAINING PROTEIN"/>
    <property type="match status" value="1"/>
</dbReference>
<evidence type="ECO:0000313" key="3">
    <source>
        <dbReference type="Proteomes" id="UP001197093"/>
    </source>
</evidence>
<evidence type="ECO:0000313" key="2">
    <source>
        <dbReference type="EMBL" id="KAG7284324.1"/>
    </source>
</evidence>
<organism evidence="2 3">
    <name type="scientific">Staphylotrichum longicolle</name>
    <dbReference type="NCBI Taxonomy" id="669026"/>
    <lineage>
        <taxon>Eukaryota</taxon>
        <taxon>Fungi</taxon>
        <taxon>Dikarya</taxon>
        <taxon>Ascomycota</taxon>
        <taxon>Pezizomycotina</taxon>
        <taxon>Sordariomycetes</taxon>
        <taxon>Sordariomycetidae</taxon>
        <taxon>Sordariales</taxon>
        <taxon>Chaetomiaceae</taxon>
        <taxon>Staphylotrichum</taxon>
    </lineage>
</organism>
<name>A0AAD4EN74_9PEZI</name>
<evidence type="ECO:0000259" key="1">
    <source>
        <dbReference type="Pfam" id="PF06985"/>
    </source>
</evidence>
<dbReference type="Proteomes" id="UP001197093">
    <property type="component" value="Unassembled WGS sequence"/>
</dbReference>
<comment type="caution">
    <text evidence="2">The sequence shown here is derived from an EMBL/GenBank/DDBJ whole genome shotgun (WGS) entry which is preliminary data.</text>
</comment>
<feature type="domain" description="Heterokaryon incompatibility" evidence="1">
    <location>
        <begin position="21"/>
        <end position="160"/>
    </location>
</feature>
<dbReference type="AlphaFoldDB" id="A0AAD4EN74"/>
<reference evidence="2" key="1">
    <citation type="submission" date="2023-02" db="EMBL/GenBank/DDBJ databases">
        <authorList>
            <person name="Palmer J.M."/>
        </authorList>
    </citation>
    <scope>NUCLEOTIDE SEQUENCE</scope>
    <source>
        <strain evidence="2">FW57</strain>
    </source>
</reference>
<dbReference type="Pfam" id="PF06985">
    <property type="entry name" value="HET"/>
    <property type="match status" value="1"/>
</dbReference>
<dbReference type="EMBL" id="JAHCVI010000006">
    <property type="protein sequence ID" value="KAG7284324.1"/>
    <property type="molecule type" value="Genomic_DNA"/>
</dbReference>
<dbReference type="InterPro" id="IPR010730">
    <property type="entry name" value="HET"/>
</dbReference>
<accession>A0AAD4EN74</accession>
<protein>
    <recommendedName>
        <fullName evidence="1">Heterokaryon incompatibility domain-containing protein</fullName>
    </recommendedName>
</protein>
<dbReference type="PANTHER" id="PTHR10622:SF10">
    <property type="entry name" value="HET DOMAIN-CONTAINING PROTEIN"/>
    <property type="match status" value="1"/>
</dbReference>